<reference evidence="2" key="1">
    <citation type="submission" date="2015-07" db="EMBL/GenBank/DDBJ databases">
        <title>Genome Of Nitrogen-Fixing Cyanobacterium Nostoc piscinale CENA21 From Solimoes/Amazon River Floodplain Sediments And Comparative Genomics To Uncover Biosynthetic Natural Products Potential.</title>
        <authorList>
            <person name="Leao T.F."/>
            <person name="Leao P.N."/>
            <person name="Guimaraes P.I."/>
            <person name="de Melo A.G.C."/>
            <person name="Ramos R.T.J."/>
            <person name="Silva A."/>
            <person name="Fiore M.F."/>
            <person name="Schneider M.P.C."/>
        </authorList>
    </citation>
    <scope>NUCLEOTIDE SEQUENCE [LARGE SCALE GENOMIC DNA]</scope>
    <source>
        <strain evidence="2">CENA21</strain>
    </source>
</reference>
<dbReference type="EMBL" id="CP012036">
    <property type="protein sequence ID" value="ALF52234.1"/>
    <property type="molecule type" value="Genomic_DNA"/>
</dbReference>
<protein>
    <submittedName>
        <fullName evidence="1">Uncharacterized protein</fullName>
    </submittedName>
</protein>
<organism evidence="1 2">
    <name type="scientific">Nostoc piscinale CENA21</name>
    <dbReference type="NCBI Taxonomy" id="224013"/>
    <lineage>
        <taxon>Bacteria</taxon>
        <taxon>Bacillati</taxon>
        <taxon>Cyanobacteriota</taxon>
        <taxon>Cyanophyceae</taxon>
        <taxon>Nostocales</taxon>
        <taxon>Nostocaceae</taxon>
        <taxon>Nostoc</taxon>
    </lineage>
</organism>
<sequence length="290" mass="33542">MQAAASKSKPDCTGQRFGRLLVLGKGDRVPDNRGSYIQLWKLQCDCGQLIQRPRSSFEDKNQISCGCARKLGLIDNKRRPTDIAGQRFGSLEAIALTGKKDKHNQPTWLLRCDCGNTCKFSLKYLTHKKHTCLWINCGDRSKHPEFSCWYPPTPSPYPVDAGRLLEKYLRLAGLPYKIIDSRVEDERRDRLIRACWIITYRRSQGEQISEFYEKRYIKKHLKYCSIDVFWRRKLEANGGFLYTVGNKKKEIGAAMTNETSLDYPEIELEGINLLSTNNPLPPKRLKFRRC</sequence>
<dbReference type="Proteomes" id="UP000062645">
    <property type="component" value="Chromosome"/>
</dbReference>
<dbReference type="STRING" id="224013.ACX27_04210"/>
<evidence type="ECO:0000313" key="1">
    <source>
        <dbReference type="EMBL" id="ALF52234.1"/>
    </source>
</evidence>
<accession>A0A0M4SUX4</accession>
<dbReference type="KEGG" id="npz:ACX27_04210"/>
<dbReference type="PATRIC" id="fig|224013.5.peg.1010"/>
<reference evidence="1 2" key="2">
    <citation type="journal article" date="2016" name="Genome Announc.">
        <title>Draft Genome Sequence of the N2-Fixing Cyanobacterium Nostoc piscinale CENA21, Isolated from the Brazilian Amazon Floodplain.</title>
        <authorList>
            <person name="Leao T."/>
            <person name="Guimaraes P.I."/>
            <person name="de Melo A.G."/>
            <person name="Ramos R.T."/>
            <person name="Leao P.N."/>
            <person name="Silva A."/>
            <person name="Fiore M.F."/>
            <person name="Schneider M.P."/>
        </authorList>
    </citation>
    <scope>NUCLEOTIDE SEQUENCE [LARGE SCALE GENOMIC DNA]</scope>
    <source>
        <strain evidence="1 2">CENA21</strain>
    </source>
</reference>
<gene>
    <name evidence="1" type="ORF">ACX27_04210</name>
</gene>
<keyword evidence="2" id="KW-1185">Reference proteome</keyword>
<proteinExistence type="predicted"/>
<name>A0A0M4SUX4_9NOSO</name>
<dbReference type="AlphaFoldDB" id="A0A0M4SUX4"/>
<evidence type="ECO:0000313" key="2">
    <source>
        <dbReference type="Proteomes" id="UP000062645"/>
    </source>
</evidence>